<sequence length="131" mass="13968">MAAMNQSVVAGTPVNPPIWWLDPTDEAALKEDSEFLLGESLLAAPVLEMGATSRDVYLPFGKWVDGNNGKKYTGPVTIKNYSAPLDTLPWFYIEGSIADKSGRSTSAASSPSSHALSLTCALALALTVKFF</sequence>
<evidence type="ECO:0000256" key="2">
    <source>
        <dbReference type="ARBA" id="ARBA00023295"/>
    </source>
</evidence>
<reference evidence="5" key="1">
    <citation type="submission" date="2025-08" db="UniProtKB">
        <authorList>
            <consortium name="RefSeq"/>
        </authorList>
    </citation>
    <scope>IDENTIFICATION</scope>
    <source>
        <tissue evidence="5">Whole organism</tissue>
    </source>
</reference>
<evidence type="ECO:0000259" key="3">
    <source>
        <dbReference type="Pfam" id="PF21365"/>
    </source>
</evidence>
<feature type="domain" description="Glycosyl hydrolase family 31 C-terminal" evidence="3">
    <location>
        <begin position="11"/>
        <end position="97"/>
    </location>
</feature>
<dbReference type="PANTHER" id="PTHR43053:SF4">
    <property type="entry name" value="MYOGENESIS-REGULATING GLYCOSIDASE"/>
    <property type="match status" value="1"/>
</dbReference>
<gene>
    <name evidence="5" type="primary">LOC127749773</name>
</gene>
<dbReference type="AlphaFoldDB" id="A0A9C6UCA7"/>
<name>A0A9C6UCA7_FRAOC</name>
<dbReference type="GeneID" id="127749773"/>
<dbReference type="InterPro" id="IPR013780">
    <property type="entry name" value="Glyco_hydro_b"/>
</dbReference>
<keyword evidence="4" id="KW-1185">Reference proteome</keyword>
<accession>A0A9C6UCA7</accession>
<dbReference type="InterPro" id="IPR050985">
    <property type="entry name" value="Alpha-glycosidase_related"/>
</dbReference>
<proteinExistence type="predicted"/>
<dbReference type="RefSeq" id="XP_052125338.1">
    <property type="nucleotide sequence ID" value="XM_052269378.1"/>
</dbReference>
<dbReference type="Pfam" id="PF21365">
    <property type="entry name" value="Glyco_hydro_31_3rd"/>
    <property type="match status" value="1"/>
</dbReference>
<evidence type="ECO:0000313" key="4">
    <source>
        <dbReference type="Proteomes" id="UP000504606"/>
    </source>
</evidence>
<protein>
    <submittedName>
        <fullName evidence="5">Myogenesis-regulating glycosidase-like</fullName>
    </submittedName>
</protein>
<dbReference type="SUPFAM" id="SSF51011">
    <property type="entry name" value="Glycosyl hydrolase domain"/>
    <property type="match status" value="1"/>
</dbReference>
<dbReference type="InterPro" id="IPR048395">
    <property type="entry name" value="Glyco_hydro_31_C"/>
</dbReference>
<evidence type="ECO:0000313" key="5">
    <source>
        <dbReference type="RefSeq" id="XP_052125338.1"/>
    </source>
</evidence>
<dbReference type="Proteomes" id="UP000504606">
    <property type="component" value="Unplaced"/>
</dbReference>
<keyword evidence="2" id="KW-0326">Glycosidase</keyword>
<dbReference type="Gene3D" id="3.20.20.80">
    <property type="entry name" value="Glycosidases"/>
    <property type="match status" value="1"/>
</dbReference>
<keyword evidence="1" id="KW-0378">Hydrolase</keyword>
<dbReference type="Gene3D" id="2.60.40.1180">
    <property type="entry name" value="Golgi alpha-mannosidase II"/>
    <property type="match status" value="1"/>
</dbReference>
<dbReference type="OrthoDB" id="10070917at2759"/>
<dbReference type="GO" id="GO:0016798">
    <property type="term" value="F:hydrolase activity, acting on glycosyl bonds"/>
    <property type="evidence" value="ECO:0007669"/>
    <property type="project" value="UniProtKB-KW"/>
</dbReference>
<dbReference type="PANTHER" id="PTHR43053">
    <property type="entry name" value="GLYCOSIDASE FAMILY 31"/>
    <property type="match status" value="1"/>
</dbReference>
<organism evidence="4 5">
    <name type="scientific">Frankliniella occidentalis</name>
    <name type="common">Western flower thrips</name>
    <name type="synonym">Euthrips occidentalis</name>
    <dbReference type="NCBI Taxonomy" id="133901"/>
    <lineage>
        <taxon>Eukaryota</taxon>
        <taxon>Metazoa</taxon>
        <taxon>Ecdysozoa</taxon>
        <taxon>Arthropoda</taxon>
        <taxon>Hexapoda</taxon>
        <taxon>Insecta</taxon>
        <taxon>Pterygota</taxon>
        <taxon>Neoptera</taxon>
        <taxon>Paraneoptera</taxon>
        <taxon>Thysanoptera</taxon>
        <taxon>Terebrantia</taxon>
        <taxon>Thripoidea</taxon>
        <taxon>Thripidae</taxon>
        <taxon>Frankliniella</taxon>
    </lineage>
</organism>
<evidence type="ECO:0000256" key="1">
    <source>
        <dbReference type="ARBA" id="ARBA00022801"/>
    </source>
</evidence>
<dbReference type="KEGG" id="foc:127749773"/>